<dbReference type="Proteomes" id="UP000176413">
    <property type="component" value="Unassembled WGS sequence"/>
</dbReference>
<protein>
    <recommendedName>
        <fullName evidence="3">Twin-arginine translocation signal domain-containing protein</fullName>
    </recommendedName>
</protein>
<reference evidence="1 2" key="1">
    <citation type="journal article" date="2016" name="Nat. Commun.">
        <title>Thousands of microbial genomes shed light on interconnected biogeochemical processes in an aquifer system.</title>
        <authorList>
            <person name="Anantharaman K."/>
            <person name="Brown C.T."/>
            <person name="Hug L.A."/>
            <person name="Sharon I."/>
            <person name="Castelle C.J."/>
            <person name="Probst A.J."/>
            <person name="Thomas B.C."/>
            <person name="Singh A."/>
            <person name="Wilkins M.J."/>
            <person name="Karaoz U."/>
            <person name="Brodie E.L."/>
            <person name="Williams K.H."/>
            <person name="Hubbard S.S."/>
            <person name="Banfield J.F."/>
        </authorList>
    </citation>
    <scope>NUCLEOTIDE SEQUENCE [LARGE SCALE GENOMIC DNA]</scope>
</reference>
<proteinExistence type="predicted"/>
<dbReference type="AlphaFoldDB" id="A0A1F6MAM7"/>
<comment type="caution">
    <text evidence="1">The sequence shown here is derived from an EMBL/GenBank/DDBJ whole genome shotgun (WGS) entry which is preliminary data.</text>
</comment>
<dbReference type="PROSITE" id="PS51318">
    <property type="entry name" value="TAT"/>
    <property type="match status" value="1"/>
</dbReference>
<sequence>MLPDLNFMREESVFDKSKIENRRSFLKKAAILGGAFAVGFGKSAEAEERRERGRELFEFFFSYLKEINNWKKEIETNFGLPNDRSLAQQDQVRELFLQSNLPKELDSLTEYLDTPQEFIKYSAEFDEIYRMLGEINCQGVLYAALRRHNAYVRRDSFLDATNLRKAHFSTKVKDFLPTGEEKLTSLDVGKNDLTDDVKTKWLDMIENAKGKSLFVVNTHGAESSFVINHLHPGYENNVVNYSDIARALISRVNQTGDPNCLKNITFIFNQCHNYDFTKNIFSAMKFLFDFEQDGETIERKAIKWQDITMPTIIAGAQEGSLVWHDDRILETLVKYVGGIKKDGGLVGKRILATAQPEIYWSNDVVVFAGEKGKIVEIAGQTKPSEDRPV</sequence>
<dbReference type="InterPro" id="IPR006311">
    <property type="entry name" value="TAT_signal"/>
</dbReference>
<dbReference type="NCBIfam" id="TIGR01409">
    <property type="entry name" value="TAT_signal_seq"/>
    <property type="match status" value="1"/>
</dbReference>
<evidence type="ECO:0000313" key="2">
    <source>
        <dbReference type="Proteomes" id="UP000176413"/>
    </source>
</evidence>
<dbReference type="EMBL" id="MFQA01000034">
    <property type="protein sequence ID" value="OGH68697.1"/>
    <property type="molecule type" value="Genomic_DNA"/>
</dbReference>
<name>A0A1F6MAM7_9BACT</name>
<evidence type="ECO:0000313" key="1">
    <source>
        <dbReference type="EMBL" id="OGH68697.1"/>
    </source>
</evidence>
<dbReference type="InterPro" id="IPR019546">
    <property type="entry name" value="TAT_signal_bac_arc"/>
</dbReference>
<accession>A0A1F6MAM7</accession>
<organism evidence="1 2">
    <name type="scientific">Candidatus Magasanikbacteria bacterium RIFCSPHIGHO2_02_FULL_45_10</name>
    <dbReference type="NCBI Taxonomy" id="1798679"/>
    <lineage>
        <taxon>Bacteria</taxon>
        <taxon>Candidatus Magasanikiibacteriota</taxon>
    </lineage>
</organism>
<evidence type="ECO:0008006" key="3">
    <source>
        <dbReference type="Google" id="ProtNLM"/>
    </source>
</evidence>
<gene>
    <name evidence="1" type="ORF">A3D53_02380</name>
</gene>